<dbReference type="AlphaFoldDB" id="A0A495VZC5"/>
<dbReference type="GO" id="GO:0042398">
    <property type="term" value="P:modified amino acid biosynthetic process"/>
    <property type="evidence" value="ECO:0007669"/>
    <property type="project" value="InterPro"/>
</dbReference>
<evidence type="ECO:0000256" key="3">
    <source>
        <dbReference type="ARBA" id="ARBA00022840"/>
    </source>
</evidence>
<comment type="function">
    <text evidence="5">ATP-dependent carboxylate-amine ligase which exhibits weak glutamate--cysteine ligase activity.</text>
</comment>
<dbReference type="Pfam" id="PF04107">
    <property type="entry name" value="GCS2"/>
    <property type="match status" value="1"/>
</dbReference>
<dbReference type="NCBIfam" id="TIGR02050">
    <property type="entry name" value="gshA_cyan_rel"/>
    <property type="match status" value="1"/>
</dbReference>
<evidence type="ECO:0000313" key="6">
    <source>
        <dbReference type="EMBL" id="RKT54792.1"/>
    </source>
</evidence>
<proteinExistence type="inferred from homology"/>
<dbReference type="InterPro" id="IPR011793">
    <property type="entry name" value="YbdK"/>
</dbReference>
<comment type="similarity">
    <text evidence="5">Belongs to the glutamate--cysteine ligase type 2 family. YbdK subfamily.</text>
</comment>
<dbReference type="OrthoDB" id="9803842at2"/>
<dbReference type="HAMAP" id="MF_01609">
    <property type="entry name" value="Glu_cys_ligase_2"/>
    <property type="match status" value="1"/>
</dbReference>
<dbReference type="EMBL" id="RBXO01000001">
    <property type="protein sequence ID" value="RKT54792.1"/>
    <property type="molecule type" value="Genomic_DNA"/>
</dbReference>
<dbReference type="Gene3D" id="3.30.590.20">
    <property type="match status" value="1"/>
</dbReference>
<evidence type="ECO:0000313" key="7">
    <source>
        <dbReference type="Proteomes" id="UP000282084"/>
    </source>
</evidence>
<keyword evidence="7" id="KW-1185">Reference proteome</keyword>
<keyword evidence="2 5" id="KW-0547">Nucleotide-binding</keyword>
<reference evidence="6 7" key="1">
    <citation type="submission" date="2018-10" db="EMBL/GenBank/DDBJ databases">
        <title>Sequencing the genomes of 1000 actinobacteria strains.</title>
        <authorList>
            <person name="Klenk H.-P."/>
        </authorList>
    </citation>
    <scope>NUCLEOTIDE SEQUENCE [LARGE SCALE GENOMIC DNA]</scope>
    <source>
        <strain evidence="6 7">DSM 43800</strain>
    </source>
</reference>
<dbReference type="GO" id="GO:0004357">
    <property type="term" value="F:glutamate-cysteine ligase activity"/>
    <property type="evidence" value="ECO:0007669"/>
    <property type="project" value="UniProtKB-EC"/>
</dbReference>
<keyword evidence="3 5" id="KW-0067">ATP-binding</keyword>
<organism evidence="6 7">
    <name type="scientific">Saccharothrix australiensis</name>
    <dbReference type="NCBI Taxonomy" id="2072"/>
    <lineage>
        <taxon>Bacteria</taxon>
        <taxon>Bacillati</taxon>
        <taxon>Actinomycetota</taxon>
        <taxon>Actinomycetes</taxon>
        <taxon>Pseudonocardiales</taxon>
        <taxon>Pseudonocardiaceae</taxon>
        <taxon>Saccharothrix</taxon>
    </lineage>
</organism>
<name>A0A495VZC5_9PSEU</name>
<evidence type="ECO:0000256" key="5">
    <source>
        <dbReference type="HAMAP-Rule" id="MF_01609"/>
    </source>
</evidence>
<evidence type="ECO:0000256" key="4">
    <source>
        <dbReference type="ARBA" id="ARBA00048819"/>
    </source>
</evidence>
<dbReference type="PANTHER" id="PTHR36510">
    <property type="entry name" value="GLUTAMATE--CYSTEINE LIGASE 2-RELATED"/>
    <property type="match status" value="1"/>
</dbReference>
<dbReference type="InterPro" id="IPR006336">
    <property type="entry name" value="GCS2"/>
</dbReference>
<dbReference type="InterPro" id="IPR014746">
    <property type="entry name" value="Gln_synth/guanido_kin_cat_dom"/>
</dbReference>
<sequence>MTARTTAAATPSQSTTTVGVEEEFLLVDATTRQTAARAADVLARTPALPAGAKVDRELLTTQVEFASGVCTDLDELHGQLLAGRRALVAAAGAEGALVVPSGTPVLAGPVPPLAEGDRFTRISALYGGQVADYQCCGCHVHVGVPDRDTAVAVVNHLRPWLPTLLALSVNSPFAAGRDTGFGSWRMVEQARFPGSGVPPRFGSAAEHDAAVARLAECGVLVDEAMTFWLARPSPRYPTVEVRAADAAVTAADAVLQAGLTRALVDAALADLAAGREAPALDDQVLAAAVWSAARHGLGGPGVDPWRGVPVPAADLLRRLVEHVSYDGPVWSVVAGGTGADRQRRAADGGPVAVVDALAAACISAPDGGNPRR</sequence>
<dbReference type="NCBIfam" id="NF010041">
    <property type="entry name" value="PRK13517.1-1"/>
    <property type="match status" value="1"/>
</dbReference>
<accession>A0A495VZC5</accession>
<dbReference type="RefSeq" id="WP_121006612.1">
    <property type="nucleotide sequence ID" value="NZ_RBXO01000001.1"/>
</dbReference>
<dbReference type="Proteomes" id="UP000282084">
    <property type="component" value="Unassembled WGS sequence"/>
</dbReference>
<dbReference type="EC" id="6.3.2.2" evidence="5"/>
<evidence type="ECO:0000256" key="1">
    <source>
        <dbReference type="ARBA" id="ARBA00022598"/>
    </source>
</evidence>
<comment type="caution">
    <text evidence="6">The sequence shown here is derived from an EMBL/GenBank/DDBJ whole genome shotgun (WGS) entry which is preliminary data.</text>
</comment>
<keyword evidence="1 5" id="KW-0436">Ligase</keyword>
<dbReference type="InterPro" id="IPR050141">
    <property type="entry name" value="GCL_type2/YbdK_subfam"/>
</dbReference>
<evidence type="ECO:0000256" key="2">
    <source>
        <dbReference type="ARBA" id="ARBA00022741"/>
    </source>
</evidence>
<comment type="catalytic activity">
    <reaction evidence="4 5">
        <text>L-cysteine + L-glutamate + ATP = gamma-L-glutamyl-L-cysteine + ADP + phosphate + H(+)</text>
        <dbReference type="Rhea" id="RHEA:13285"/>
        <dbReference type="ChEBI" id="CHEBI:15378"/>
        <dbReference type="ChEBI" id="CHEBI:29985"/>
        <dbReference type="ChEBI" id="CHEBI:30616"/>
        <dbReference type="ChEBI" id="CHEBI:35235"/>
        <dbReference type="ChEBI" id="CHEBI:43474"/>
        <dbReference type="ChEBI" id="CHEBI:58173"/>
        <dbReference type="ChEBI" id="CHEBI:456216"/>
        <dbReference type="EC" id="6.3.2.2"/>
    </reaction>
</comment>
<protein>
    <recommendedName>
        <fullName evidence="5">Putative glutamate--cysteine ligase 2</fullName>
        <ecNumber evidence="5">6.3.2.2</ecNumber>
    </recommendedName>
    <alternativeName>
        <fullName evidence="5">Gamma-glutamylcysteine synthetase 2</fullName>
        <shortName evidence="5">GCS 2</shortName>
        <shortName evidence="5">Gamma-GCS 2</shortName>
    </alternativeName>
</protein>
<gene>
    <name evidence="6" type="ORF">C8E97_3441</name>
</gene>
<dbReference type="PANTHER" id="PTHR36510:SF1">
    <property type="entry name" value="GLUTAMATE--CYSTEINE LIGASE 2-RELATED"/>
    <property type="match status" value="1"/>
</dbReference>
<dbReference type="SUPFAM" id="SSF55931">
    <property type="entry name" value="Glutamine synthetase/guanido kinase"/>
    <property type="match status" value="1"/>
</dbReference>
<dbReference type="GO" id="GO:0005524">
    <property type="term" value="F:ATP binding"/>
    <property type="evidence" value="ECO:0007669"/>
    <property type="project" value="UniProtKB-KW"/>
</dbReference>